<dbReference type="EMBL" id="GBXM01001098">
    <property type="protein sequence ID" value="JAI07480.1"/>
    <property type="molecule type" value="Transcribed_RNA"/>
</dbReference>
<protein>
    <submittedName>
        <fullName evidence="2">Uncharacterized protein</fullName>
    </submittedName>
</protein>
<dbReference type="AlphaFoldDB" id="A0A0E9XXV3"/>
<accession>A0A0E9XXV3</accession>
<proteinExistence type="predicted"/>
<evidence type="ECO:0000313" key="2">
    <source>
        <dbReference type="EMBL" id="JAI07480.1"/>
    </source>
</evidence>
<evidence type="ECO:0000256" key="1">
    <source>
        <dbReference type="SAM" id="MobiDB-lite"/>
    </source>
</evidence>
<reference evidence="2" key="1">
    <citation type="submission" date="2014-11" db="EMBL/GenBank/DDBJ databases">
        <authorList>
            <person name="Amaro Gonzalez C."/>
        </authorList>
    </citation>
    <scope>NUCLEOTIDE SEQUENCE</scope>
</reference>
<reference evidence="2" key="2">
    <citation type="journal article" date="2015" name="Fish Shellfish Immunol.">
        <title>Early steps in the European eel (Anguilla anguilla)-Vibrio vulnificus interaction in the gills: Role of the RtxA13 toxin.</title>
        <authorList>
            <person name="Callol A."/>
            <person name="Pajuelo D."/>
            <person name="Ebbesson L."/>
            <person name="Teles M."/>
            <person name="MacKenzie S."/>
            <person name="Amaro C."/>
        </authorList>
    </citation>
    <scope>NUCLEOTIDE SEQUENCE</scope>
</reference>
<feature type="region of interest" description="Disordered" evidence="1">
    <location>
        <begin position="1"/>
        <end position="27"/>
    </location>
</feature>
<name>A0A0E9XXV3_ANGAN</name>
<sequence length="27" mass="3166">METQLKLHSNIMTNLSNHKNSMYSNKT</sequence>
<organism evidence="2">
    <name type="scientific">Anguilla anguilla</name>
    <name type="common">European freshwater eel</name>
    <name type="synonym">Muraena anguilla</name>
    <dbReference type="NCBI Taxonomy" id="7936"/>
    <lineage>
        <taxon>Eukaryota</taxon>
        <taxon>Metazoa</taxon>
        <taxon>Chordata</taxon>
        <taxon>Craniata</taxon>
        <taxon>Vertebrata</taxon>
        <taxon>Euteleostomi</taxon>
        <taxon>Actinopterygii</taxon>
        <taxon>Neopterygii</taxon>
        <taxon>Teleostei</taxon>
        <taxon>Anguilliformes</taxon>
        <taxon>Anguillidae</taxon>
        <taxon>Anguilla</taxon>
    </lineage>
</organism>